<dbReference type="AlphaFoldDB" id="A0A3Q9QWC0"/>
<dbReference type="Gene3D" id="3.20.20.70">
    <property type="entry name" value="Aldolase class I"/>
    <property type="match status" value="1"/>
</dbReference>
<evidence type="ECO:0000256" key="2">
    <source>
        <dbReference type="ARBA" id="ARBA00023270"/>
    </source>
</evidence>
<protein>
    <submittedName>
        <fullName evidence="6">Dihydrodipicolinate synthase family protein</fullName>
    </submittedName>
</protein>
<dbReference type="InterPro" id="IPR020625">
    <property type="entry name" value="Schiff_base-form_aldolases_AS"/>
</dbReference>
<evidence type="ECO:0000313" key="6">
    <source>
        <dbReference type="EMBL" id="AZU62007.1"/>
    </source>
</evidence>
<dbReference type="PRINTS" id="PR00146">
    <property type="entry name" value="DHPICSNTHASE"/>
</dbReference>
<dbReference type="PANTHER" id="PTHR12128">
    <property type="entry name" value="DIHYDRODIPICOLINATE SYNTHASE"/>
    <property type="match status" value="1"/>
</dbReference>
<dbReference type="RefSeq" id="WP_127486741.1">
    <property type="nucleotide sequence ID" value="NZ_CP022572.1"/>
</dbReference>
<feature type="binding site" evidence="5">
    <location>
        <position position="213"/>
    </location>
    <ligand>
        <name>pyruvate</name>
        <dbReference type="ChEBI" id="CHEBI:15361"/>
    </ligand>
</feature>
<keyword evidence="1 3" id="KW-0456">Lyase</keyword>
<organism evidence="6 7">
    <name type="scientific">Neobacillus mesonae</name>
    <dbReference type="NCBI Taxonomy" id="1193713"/>
    <lineage>
        <taxon>Bacteria</taxon>
        <taxon>Bacillati</taxon>
        <taxon>Bacillota</taxon>
        <taxon>Bacilli</taxon>
        <taxon>Bacillales</taxon>
        <taxon>Bacillaceae</taxon>
        <taxon>Neobacillus</taxon>
    </lineage>
</organism>
<dbReference type="PROSITE" id="PS00666">
    <property type="entry name" value="DHDPS_2"/>
    <property type="match status" value="1"/>
</dbReference>
<dbReference type="SUPFAM" id="SSF51569">
    <property type="entry name" value="Aldolase"/>
    <property type="match status" value="1"/>
</dbReference>
<dbReference type="InterPro" id="IPR013785">
    <property type="entry name" value="Aldolase_TIM"/>
</dbReference>
<proteinExistence type="inferred from homology"/>
<dbReference type="EMBL" id="CP022572">
    <property type="protein sequence ID" value="AZU62007.1"/>
    <property type="molecule type" value="Genomic_DNA"/>
</dbReference>
<dbReference type="GO" id="GO:0005829">
    <property type="term" value="C:cytosol"/>
    <property type="evidence" value="ECO:0007669"/>
    <property type="project" value="TreeGrafter"/>
</dbReference>
<dbReference type="PIRSF" id="PIRSF001365">
    <property type="entry name" value="DHDPS"/>
    <property type="match status" value="1"/>
</dbReference>
<dbReference type="KEGG" id="nmk:CHR53_12345"/>
<gene>
    <name evidence="6" type="ORF">CHR53_12345</name>
</gene>
<evidence type="ECO:0000313" key="7">
    <source>
        <dbReference type="Proteomes" id="UP000282892"/>
    </source>
</evidence>
<reference evidence="6 7" key="1">
    <citation type="submission" date="2017-07" db="EMBL/GenBank/DDBJ databases">
        <title>The complete genome sequence of Bacillus mesonae strain H20-5, an efficient strain improving plant abiotic stress resistance.</title>
        <authorList>
            <person name="Kim S.Y."/>
            <person name="Song H."/>
            <person name="Sang M.K."/>
            <person name="Weon H.-Y."/>
            <person name="Song J."/>
        </authorList>
    </citation>
    <scope>NUCLEOTIDE SEQUENCE [LARGE SCALE GENOMIC DNA]</scope>
    <source>
        <strain evidence="6 7">H20-5</strain>
    </source>
</reference>
<evidence type="ECO:0000256" key="4">
    <source>
        <dbReference type="PIRSR" id="PIRSR001365-1"/>
    </source>
</evidence>
<dbReference type="InterPro" id="IPR002220">
    <property type="entry name" value="DapA-like"/>
</dbReference>
<keyword evidence="7" id="KW-1185">Reference proteome</keyword>
<dbReference type="SMART" id="SM01130">
    <property type="entry name" value="DHDPS"/>
    <property type="match status" value="1"/>
</dbReference>
<evidence type="ECO:0000256" key="3">
    <source>
        <dbReference type="PIRNR" id="PIRNR001365"/>
    </source>
</evidence>
<dbReference type="OrthoDB" id="9771791at2"/>
<name>A0A3Q9QWC0_9BACI</name>
<feature type="active site" description="Schiff-base intermediate with substrate" evidence="4">
    <location>
        <position position="168"/>
    </location>
</feature>
<feature type="binding site" evidence="5">
    <location>
        <position position="51"/>
    </location>
    <ligand>
        <name>pyruvate</name>
        <dbReference type="ChEBI" id="CHEBI:15361"/>
    </ligand>
</feature>
<dbReference type="GO" id="GO:0016829">
    <property type="term" value="F:lyase activity"/>
    <property type="evidence" value="ECO:0007669"/>
    <property type="project" value="UniProtKB-KW"/>
</dbReference>
<dbReference type="Proteomes" id="UP000282892">
    <property type="component" value="Chromosome"/>
</dbReference>
<dbReference type="CDD" id="cd00408">
    <property type="entry name" value="DHDPS-like"/>
    <property type="match status" value="1"/>
</dbReference>
<dbReference type="PROSITE" id="PS00665">
    <property type="entry name" value="DHDPS_1"/>
    <property type="match status" value="1"/>
</dbReference>
<evidence type="ECO:0000256" key="5">
    <source>
        <dbReference type="PIRSR" id="PIRSR001365-2"/>
    </source>
</evidence>
<dbReference type="InterPro" id="IPR020624">
    <property type="entry name" value="Schiff_base-form_aldolases_CS"/>
</dbReference>
<accession>A0A3Q9QWC0</accession>
<keyword evidence="2" id="KW-0704">Schiff base</keyword>
<dbReference type="STRING" id="1193713.GCA_001636315_04902"/>
<dbReference type="Pfam" id="PF00701">
    <property type="entry name" value="DHDPS"/>
    <property type="match status" value="1"/>
</dbReference>
<dbReference type="PANTHER" id="PTHR12128:SF28">
    <property type="entry name" value="2-DEHYDRO-3-DEOXY-D-GLUCONATE ALDOLASE YAGE-RELATED"/>
    <property type="match status" value="1"/>
</dbReference>
<feature type="active site" description="Proton donor/acceptor" evidence="4">
    <location>
        <position position="139"/>
    </location>
</feature>
<comment type="similarity">
    <text evidence="3">Belongs to the DapA family.</text>
</comment>
<sequence length="309" mass="34371">MKPEKVSFHGIIPPVVTLFNNDGDFNWEANKQLTDFLITKGVHGILYMGSTGEFSSLTIEQRKRFVEKMVAYVNHRVPVLIGTGTTSLTDTIDLSKHAQESGADGVLVVSPYYWKFNEVQLFDYYTAVAKSIEISVMIYNIPMLTGQSLSPKLVAKLAQNCENIIGIKDTIENLGHIRQLISETKEIREDFAVFAAFDDLLFPSLQIGAAGAINGTAVFAPEFSVQLYSSFKTGDFKGALSLHQKISSFMSIYEFSQPLYLAIKEIVNKSILGYKTANLPPTATLDHELNIKLEEYIRKHGDGFPVSII</sequence>
<evidence type="ECO:0000256" key="1">
    <source>
        <dbReference type="ARBA" id="ARBA00023239"/>
    </source>
</evidence>